<proteinExistence type="predicted"/>
<feature type="region of interest" description="Disordered" evidence="1">
    <location>
        <begin position="102"/>
        <end position="124"/>
    </location>
</feature>
<keyword evidence="2" id="KW-0732">Signal</keyword>
<evidence type="ECO:0000256" key="1">
    <source>
        <dbReference type="SAM" id="MobiDB-lite"/>
    </source>
</evidence>
<dbReference type="EMBL" id="CP106679">
    <property type="protein sequence ID" value="UXP31653.1"/>
    <property type="molecule type" value="Genomic_DNA"/>
</dbReference>
<sequence length="124" mass="13666">MKTLIIAFALTLVASFSFAQTRTDLKGPAAKNYKPWKDKNQTEQAIAMKSEDATRVQGPAAKNQKVWDKENQAEYTEVAVVSGQNDLKGPAAKNYKVWSDSKSYNSEGTMMTKKAKDSGTANQK</sequence>
<feature type="chain" id="PRO_5046997930" evidence="2">
    <location>
        <begin position="20"/>
        <end position="124"/>
    </location>
</feature>
<accession>A0ABY6CMB2</accession>
<evidence type="ECO:0000313" key="3">
    <source>
        <dbReference type="EMBL" id="UXP31653.1"/>
    </source>
</evidence>
<evidence type="ECO:0000313" key="4">
    <source>
        <dbReference type="Proteomes" id="UP001065174"/>
    </source>
</evidence>
<evidence type="ECO:0000256" key="2">
    <source>
        <dbReference type="SAM" id="SignalP"/>
    </source>
</evidence>
<organism evidence="3 4">
    <name type="scientific">Reichenbachiella agarivorans</name>
    <dbReference type="NCBI Taxonomy" id="2979464"/>
    <lineage>
        <taxon>Bacteria</taxon>
        <taxon>Pseudomonadati</taxon>
        <taxon>Bacteroidota</taxon>
        <taxon>Cytophagia</taxon>
        <taxon>Cytophagales</taxon>
        <taxon>Reichenbachiellaceae</taxon>
        <taxon>Reichenbachiella</taxon>
    </lineage>
</organism>
<reference evidence="3" key="1">
    <citation type="submission" date="2022-09" db="EMBL/GenBank/DDBJ databases">
        <title>Comparative genomics and taxonomic characterization of three novel marine species of genus Reichenbachiella exhibiting antioxidant and polysaccharide degradation activities.</title>
        <authorList>
            <person name="Muhammad N."/>
            <person name="Lee Y.-J."/>
            <person name="Ko J."/>
            <person name="Kim S.-G."/>
        </authorList>
    </citation>
    <scope>NUCLEOTIDE SEQUENCE</scope>
    <source>
        <strain evidence="3">BKB1-1</strain>
    </source>
</reference>
<dbReference type="RefSeq" id="WP_262309092.1">
    <property type="nucleotide sequence ID" value="NZ_CP106679.1"/>
</dbReference>
<name>A0ABY6CMB2_9BACT</name>
<dbReference type="Proteomes" id="UP001065174">
    <property type="component" value="Chromosome"/>
</dbReference>
<keyword evidence="4" id="KW-1185">Reference proteome</keyword>
<gene>
    <name evidence="3" type="ORF">N6H18_14990</name>
</gene>
<feature type="signal peptide" evidence="2">
    <location>
        <begin position="1"/>
        <end position="19"/>
    </location>
</feature>
<protein>
    <submittedName>
        <fullName evidence="3">Uncharacterized protein</fullName>
    </submittedName>
</protein>